<organism evidence="2 3">
    <name type="scientific">Litoribacter ruber</name>
    <dbReference type="NCBI Taxonomy" id="702568"/>
    <lineage>
        <taxon>Bacteria</taxon>
        <taxon>Pseudomonadati</taxon>
        <taxon>Bacteroidota</taxon>
        <taxon>Cytophagia</taxon>
        <taxon>Cytophagales</taxon>
        <taxon>Cyclobacteriaceae</taxon>
        <taxon>Litoribacter</taxon>
    </lineage>
</organism>
<evidence type="ECO:0000256" key="1">
    <source>
        <dbReference type="SAM" id="SignalP"/>
    </source>
</evidence>
<reference evidence="2 3" key="1">
    <citation type="submission" date="2021-05" db="EMBL/GenBank/DDBJ databases">
        <authorList>
            <person name="Zhang Z.D."/>
            <person name="Osman G."/>
        </authorList>
    </citation>
    <scope>NUCLEOTIDE SEQUENCE [LARGE SCALE GENOMIC DNA]</scope>
    <source>
        <strain evidence="2 3">KCTC 32217</strain>
    </source>
</reference>
<dbReference type="Pfam" id="PF11751">
    <property type="entry name" value="PorP_SprF"/>
    <property type="match status" value="1"/>
</dbReference>
<sequence>MRKLWCVVFLLISIQSFGQDVQYSQFYAAPMYMNPAFAGSAELTRVGLNYRNQWPGLDHTFNSYSAYIDHYMFDINSGIGLQFNGSQESMSSLSTMEVGLVYSYRLQLGFNNFLRFGGQVSYVSRDAYFGDVILGTQMDIARGIITDRYDGQLMVDSRRQFADFSFGMLYNNEHVWLGMSGHHLNEPNMSFLDDQISVLPMKLSAHGGVKIGLPDGGYNSYLSHSRQERALLFAFNFRHQQPFNQLEVGSQLLLEPITVGLWYRGLPVKYSLPNNEAIIASFGFTFDSGLDIGYSFDFNTSRLGLRNSGGAHEVSVRYSFLYGNAKDRNRKSTILPCFKF</sequence>
<dbReference type="EMBL" id="JAHCMY010000012">
    <property type="protein sequence ID" value="MBS9525437.1"/>
    <property type="molecule type" value="Genomic_DNA"/>
</dbReference>
<dbReference type="NCBIfam" id="TIGR03519">
    <property type="entry name" value="T9SS_PorP_fam"/>
    <property type="match status" value="1"/>
</dbReference>
<dbReference type="AlphaFoldDB" id="A0AAP2CJQ3"/>
<keyword evidence="3" id="KW-1185">Reference proteome</keyword>
<feature type="signal peptide" evidence="1">
    <location>
        <begin position="1"/>
        <end position="18"/>
    </location>
</feature>
<comment type="caution">
    <text evidence="2">The sequence shown here is derived from an EMBL/GenBank/DDBJ whole genome shotgun (WGS) entry which is preliminary data.</text>
</comment>
<protein>
    <submittedName>
        <fullName evidence="2">Type IX secretion system membrane protein PorP/SprF</fullName>
    </submittedName>
</protein>
<accession>A0AAP2CJQ3</accession>
<proteinExistence type="predicted"/>
<feature type="chain" id="PRO_5042955763" evidence="1">
    <location>
        <begin position="19"/>
        <end position="340"/>
    </location>
</feature>
<keyword evidence="1" id="KW-0732">Signal</keyword>
<gene>
    <name evidence="2" type="ORF">KI659_15575</name>
</gene>
<dbReference type="RefSeq" id="WP_213946297.1">
    <property type="nucleotide sequence ID" value="NZ_JAHCMY010000012.1"/>
</dbReference>
<name>A0AAP2CJQ3_9BACT</name>
<dbReference type="InterPro" id="IPR019861">
    <property type="entry name" value="PorP/SprF_Bacteroidetes"/>
</dbReference>
<evidence type="ECO:0000313" key="3">
    <source>
        <dbReference type="Proteomes" id="UP001319104"/>
    </source>
</evidence>
<evidence type="ECO:0000313" key="2">
    <source>
        <dbReference type="EMBL" id="MBS9525437.1"/>
    </source>
</evidence>
<dbReference type="Proteomes" id="UP001319104">
    <property type="component" value="Unassembled WGS sequence"/>
</dbReference>